<comment type="caution">
    <text evidence="2">The sequence shown here is derived from an EMBL/GenBank/DDBJ whole genome shotgun (WGS) entry which is preliminary data.</text>
</comment>
<dbReference type="SUPFAM" id="SSF56672">
    <property type="entry name" value="DNA/RNA polymerases"/>
    <property type="match status" value="1"/>
</dbReference>
<feature type="domain" description="Reverse transcriptase" evidence="1">
    <location>
        <begin position="243"/>
        <end position="525"/>
    </location>
</feature>
<reference evidence="2" key="1">
    <citation type="submission" date="2020-01" db="EMBL/GenBank/DDBJ databases">
        <authorList>
            <person name="Mishra B."/>
        </authorList>
    </citation>
    <scope>NUCLEOTIDE SEQUENCE [LARGE SCALE GENOMIC DNA]</scope>
</reference>
<accession>A0A6D2JBL9</accession>
<dbReference type="CDD" id="cd01650">
    <property type="entry name" value="RT_nLTR_like"/>
    <property type="match status" value="1"/>
</dbReference>
<organism evidence="2 3">
    <name type="scientific">Microthlaspi erraticum</name>
    <dbReference type="NCBI Taxonomy" id="1685480"/>
    <lineage>
        <taxon>Eukaryota</taxon>
        <taxon>Viridiplantae</taxon>
        <taxon>Streptophyta</taxon>
        <taxon>Embryophyta</taxon>
        <taxon>Tracheophyta</taxon>
        <taxon>Spermatophyta</taxon>
        <taxon>Magnoliopsida</taxon>
        <taxon>eudicotyledons</taxon>
        <taxon>Gunneridae</taxon>
        <taxon>Pentapetalae</taxon>
        <taxon>rosids</taxon>
        <taxon>malvids</taxon>
        <taxon>Brassicales</taxon>
        <taxon>Brassicaceae</taxon>
        <taxon>Coluteocarpeae</taxon>
        <taxon>Microthlaspi</taxon>
    </lineage>
</organism>
<dbReference type="InterPro" id="IPR000477">
    <property type="entry name" value="RT_dom"/>
</dbReference>
<gene>
    <name evidence="2" type="ORF">MERR_LOCUS24605</name>
</gene>
<evidence type="ECO:0000313" key="3">
    <source>
        <dbReference type="Proteomes" id="UP000467841"/>
    </source>
</evidence>
<dbReference type="GO" id="GO:0004523">
    <property type="term" value="F:RNA-DNA hybrid ribonuclease activity"/>
    <property type="evidence" value="ECO:0007669"/>
    <property type="project" value="InterPro"/>
</dbReference>
<dbReference type="Pfam" id="PF00078">
    <property type="entry name" value="RVT_1"/>
    <property type="match status" value="1"/>
</dbReference>
<dbReference type="InterPro" id="IPR043502">
    <property type="entry name" value="DNA/RNA_pol_sf"/>
</dbReference>
<dbReference type="Proteomes" id="UP000467841">
    <property type="component" value="Unassembled WGS sequence"/>
</dbReference>
<dbReference type="InterPro" id="IPR026960">
    <property type="entry name" value="RVT-Znf"/>
</dbReference>
<dbReference type="PANTHER" id="PTHR33116">
    <property type="entry name" value="REVERSE TRANSCRIPTASE ZINC-BINDING DOMAIN-CONTAINING PROTEIN-RELATED-RELATED"/>
    <property type="match status" value="1"/>
</dbReference>
<sequence>MNDNRPKRSFKFDKRWIGKDGLKEAIKTGWGTKVSTESAQLFTRIANCRDSISQWRKNNPTNSAKMIEAVKTQLERAQTDDNIPNEEVFELKWQLCSALREEELFWKQKSRANWLREGDKNTKFFYVTTKQRRVRNKIIKLKDGDGSWVENEDKIEQVASAYFQNLFTSSNPSNYEEALKYIAPKVTQEINTELTTIPSDMEIKEAIFSINSDKAPGPDGMTSLFYQRFWKTTSTDITKAVRDFFETGVFDERLNQTNICLIPKNERPREMSEYRPISLCNVCYKIISKILCARLRKFLPRLISETQSAFVARRLITDNVLVAQEMFHALRTNMSCKKQFMAVKTDMSKAYDRVEWKFLETLMLKLGFSEKWVSWIMWSISSVSYKVLINGDAKGHVIPSRGLRQGDPLSPFLFIICTEALISLLRGAEDEGRITGLKIARGSPAVSHLLFADDSLFFCKTDILQCAELMKILDIYGKASGQLLNCTKSSIFFGSKVPQEVKANVKTALRITKEGGMGTYLGIPEQLSGSKNQVFAYIQERLHNKVNSWSAKLLSKGGKEVQIKAVAQALPTYVMSCFLLPLGIIKKIRSAIARFWWSSKIESKGLHWIAWEKICISKDEGGLGFRDMQNFNLALLAKQLWRLLRYPSSLLARVLKGRYFRYTSPLETAKANAPSYGWRSIIAAKDLLQKGLRRSIKSGFDTKVWTDPWLPTIPARPALDNGNGRNPHLYVNHLIDFNTKEWKMDTIKELIHPTDIPLITSLRPSRVFDCDGYVWSHSTSGQYTVRSGYALAMELKAQQTTQAVLEPSITTMKRQIWKVKTTGKLKHFMWQVVSGFVASCSKLVERHCGTDRSCPRCGADEETINHIFFECPPAIQTWALSPVPTSPGEFPCNSIYKNFDYLLWRVKEMGANEEQIESFPWIIWFIWKARNEKAFNGEKVSALDTAQWALSETECWKMAQVVQSTLDSDEDTEPTAEAKRGNRWPICNTDASWDKNAKCAGLSFVLRNEDGSCLYGAKACANTQSATHAELEAIIWALKNATEIGYTDLYLQTDCQQVLKMIKEEEEWPAFSAKIEDILRLKLSFTCFDISFVSRNLNVRADSLAKGARSRGFCFDYVNSLSQNELPLEVCPIAITS</sequence>
<dbReference type="PANTHER" id="PTHR33116:SF86">
    <property type="entry name" value="REVERSE TRANSCRIPTASE DOMAIN-CONTAINING PROTEIN"/>
    <property type="match status" value="1"/>
</dbReference>
<dbReference type="OrthoDB" id="1937528at2759"/>
<dbReference type="AlphaFoldDB" id="A0A6D2JBL9"/>
<dbReference type="Pfam" id="PF13456">
    <property type="entry name" value="RVT_3"/>
    <property type="match status" value="1"/>
</dbReference>
<evidence type="ECO:0000259" key="1">
    <source>
        <dbReference type="PROSITE" id="PS50878"/>
    </source>
</evidence>
<name>A0A6D2JBL9_9BRAS</name>
<dbReference type="InterPro" id="IPR036397">
    <property type="entry name" value="RNaseH_sf"/>
</dbReference>
<dbReference type="InterPro" id="IPR002156">
    <property type="entry name" value="RNaseH_domain"/>
</dbReference>
<dbReference type="SUPFAM" id="SSF53098">
    <property type="entry name" value="Ribonuclease H-like"/>
    <property type="match status" value="1"/>
</dbReference>
<dbReference type="PROSITE" id="PS50878">
    <property type="entry name" value="RT_POL"/>
    <property type="match status" value="1"/>
</dbReference>
<protein>
    <recommendedName>
        <fullName evidence="1">Reverse transcriptase domain-containing protein</fullName>
    </recommendedName>
</protein>
<keyword evidence="3" id="KW-1185">Reference proteome</keyword>
<dbReference type="Gene3D" id="3.30.420.10">
    <property type="entry name" value="Ribonuclease H-like superfamily/Ribonuclease H"/>
    <property type="match status" value="1"/>
</dbReference>
<dbReference type="Pfam" id="PF13966">
    <property type="entry name" value="zf-RVT"/>
    <property type="match status" value="1"/>
</dbReference>
<dbReference type="CDD" id="cd06222">
    <property type="entry name" value="RNase_H_like"/>
    <property type="match status" value="1"/>
</dbReference>
<dbReference type="InterPro" id="IPR044730">
    <property type="entry name" value="RNase_H-like_dom_plant"/>
</dbReference>
<dbReference type="GO" id="GO:0003676">
    <property type="term" value="F:nucleic acid binding"/>
    <property type="evidence" value="ECO:0007669"/>
    <property type="project" value="InterPro"/>
</dbReference>
<proteinExistence type="predicted"/>
<dbReference type="EMBL" id="CACVBM020001174">
    <property type="protein sequence ID" value="CAA7037370.1"/>
    <property type="molecule type" value="Genomic_DNA"/>
</dbReference>
<dbReference type="InterPro" id="IPR012337">
    <property type="entry name" value="RNaseH-like_sf"/>
</dbReference>
<evidence type="ECO:0000313" key="2">
    <source>
        <dbReference type="EMBL" id="CAA7037370.1"/>
    </source>
</evidence>